<dbReference type="PANTHER" id="PTHR43009">
    <property type="entry name" value="HOMOGENTISATE SOLANESYLTRANSFERASE, CHLOROPLASTIC"/>
    <property type="match status" value="1"/>
</dbReference>
<proteinExistence type="evidence at transcript level"/>
<evidence type="ECO:0000256" key="3">
    <source>
        <dbReference type="ARBA" id="ARBA00022528"/>
    </source>
</evidence>
<evidence type="ECO:0000256" key="2">
    <source>
        <dbReference type="ARBA" id="ARBA00005985"/>
    </source>
</evidence>
<evidence type="ECO:0000256" key="10">
    <source>
        <dbReference type="SAM" id="Phobius"/>
    </source>
</evidence>
<keyword evidence="8 10" id="KW-1133">Transmembrane helix</keyword>
<keyword evidence="4" id="KW-0934">Plastid</keyword>
<reference evidence="11" key="1">
    <citation type="journal article" date="2018" name="New Phytol.">
        <title>Sequential regiospecific gem-diprenylation of tetrahydroxyxanthone by prenyltransferases from Hypericum sp.</title>
        <authorList>
            <person name="Nagia M."/>
            <person name="Gaid M."/>
            <person name="Biedermann E."/>
            <person name="Fiesel T."/>
            <person name="El-Awaad I."/>
            <person name="Hansch R."/>
            <person name="Wittstock U."/>
            <person name="Beerhues L."/>
        </authorList>
    </citation>
    <scope>NUCLEOTIDE SEQUENCE</scope>
</reference>
<dbReference type="PANTHER" id="PTHR43009:SF10">
    <property type="entry name" value="HOMOGENTISATE SOLANESYLTRANSFERASE, CHLOROPLASTIC"/>
    <property type="match status" value="1"/>
</dbReference>
<protein>
    <submittedName>
        <fullName evidence="11">1,3,6,7-tetrahydroxyxanthone 8-prenyltransferase</fullName>
    </submittedName>
</protein>
<keyword evidence="6 10" id="KW-0812">Transmembrane</keyword>
<feature type="transmembrane region" description="Helical" evidence="10">
    <location>
        <begin position="181"/>
        <end position="202"/>
    </location>
</feature>
<dbReference type="Pfam" id="PF01040">
    <property type="entry name" value="UbiA"/>
    <property type="match status" value="1"/>
</dbReference>
<feature type="transmembrane region" description="Helical" evidence="10">
    <location>
        <begin position="240"/>
        <end position="263"/>
    </location>
</feature>
<feature type="transmembrane region" description="Helical" evidence="10">
    <location>
        <begin position="269"/>
        <end position="286"/>
    </location>
</feature>
<dbReference type="GO" id="GO:0016765">
    <property type="term" value="F:transferase activity, transferring alkyl or aryl (other than methyl) groups"/>
    <property type="evidence" value="ECO:0007669"/>
    <property type="project" value="InterPro"/>
</dbReference>
<comment type="similarity">
    <text evidence="2">Belongs to the UbiA prenyltransferase family.</text>
</comment>
<feature type="transmembrane region" description="Helical" evidence="10">
    <location>
        <begin position="208"/>
        <end position="228"/>
    </location>
</feature>
<keyword evidence="3" id="KW-0150">Chloroplast</keyword>
<evidence type="ECO:0000256" key="4">
    <source>
        <dbReference type="ARBA" id="ARBA00022640"/>
    </source>
</evidence>
<evidence type="ECO:0000256" key="5">
    <source>
        <dbReference type="ARBA" id="ARBA00022679"/>
    </source>
</evidence>
<dbReference type="AlphaFoldDB" id="A0A3S5HJL9"/>
<keyword evidence="9 10" id="KW-0472">Membrane</keyword>
<evidence type="ECO:0000256" key="6">
    <source>
        <dbReference type="ARBA" id="ARBA00022692"/>
    </source>
</evidence>
<evidence type="ECO:0000256" key="9">
    <source>
        <dbReference type="ARBA" id="ARBA00023136"/>
    </source>
</evidence>
<keyword evidence="7" id="KW-0809">Transit peptide</keyword>
<sequence>MEVSRLPTSSVLALSNARSRKIVAFASRSKLLETSGFSSSRRLPRPVFSRRETTSPKLLANGSHLLKAVPVQAQAQAQAQEEQGTAKPATKKNDVLFRFCTPFAMCAASIQFSTVLTRRLMENPHLFKTLSSLPVFIKIHAVLACIACTCFFTSGINQIFDIETDKINKPYLPLASGELSLESAWLMMMSTVAIGLVIAGALNSVPFLIFNFCLLIVGAVYSVPPFRFKASTIGAPITIALMQGFVHFLTMFAGAGAALGLPFQMSPPIIYMAIFTTIFSSSQGILKDISDVEGDKANNIPTLATIIGAKKTLLLGVGILTLNHLGWVLASVIRPTVLKSSIMIPAHIIGALYVIHQAWKITQINYESAQSRKLYFSMWRAYYLQFIMLPFI</sequence>
<evidence type="ECO:0000256" key="7">
    <source>
        <dbReference type="ARBA" id="ARBA00022946"/>
    </source>
</evidence>
<dbReference type="BRENDA" id="2.5.1.B45">
    <property type="organism ID" value="17662"/>
</dbReference>
<dbReference type="Gene3D" id="1.10.357.140">
    <property type="entry name" value="UbiA prenyltransferase"/>
    <property type="match status" value="1"/>
</dbReference>
<name>A0A3S5HJL9_9ROSI</name>
<keyword evidence="5 11" id="KW-0808">Transferase</keyword>
<feature type="transmembrane region" description="Helical" evidence="10">
    <location>
        <begin position="312"/>
        <end position="330"/>
    </location>
</feature>
<dbReference type="InterPro" id="IPR044878">
    <property type="entry name" value="UbiA_sf"/>
</dbReference>
<dbReference type="InterPro" id="IPR000537">
    <property type="entry name" value="UbiA_prenyltransferase"/>
</dbReference>
<dbReference type="GO" id="GO:0031969">
    <property type="term" value="C:chloroplast membrane"/>
    <property type="evidence" value="ECO:0007669"/>
    <property type="project" value="UniProtKB-SubCell"/>
</dbReference>
<feature type="transmembrane region" description="Helical" evidence="10">
    <location>
        <begin position="95"/>
        <end position="116"/>
    </location>
</feature>
<evidence type="ECO:0000256" key="8">
    <source>
        <dbReference type="ARBA" id="ARBA00022989"/>
    </source>
</evidence>
<comment type="subcellular location">
    <subcellularLocation>
        <location evidence="1">Plastid</location>
        <location evidence="1">Chloroplast membrane</location>
        <topology evidence="1">Multi-pass membrane protein</topology>
    </subcellularLocation>
</comment>
<feature type="transmembrane region" description="Helical" evidence="10">
    <location>
        <begin position="342"/>
        <end position="362"/>
    </location>
</feature>
<gene>
    <name evidence="11" type="primary">PT8px</name>
</gene>
<accession>A0A3S5HJL9</accession>
<evidence type="ECO:0000256" key="1">
    <source>
        <dbReference type="ARBA" id="ARBA00004508"/>
    </source>
</evidence>
<evidence type="ECO:0000313" key="11">
    <source>
        <dbReference type="EMBL" id="AZK16224.1"/>
    </source>
</evidence>
<feature type="transmembrane region" description="Helical" evidence="10">
    <location>
        <begin position="136"/>
        <end position="160"/>
    </location>
</feature>
<dbReference type="EMBL" id="MH461100">
    <property type="protein sequence ID" value="AZK16224.1"/>
    <property type="molecule type" value="mRNA"/>
</dbReference>
<organism evidence="11">
    <name type="scientific">Hypericum sampsonii</name>
    <dbReference type="NCBI Taxonomy" id="282553"/>
    <lineage>
        <taxon>Eukaryota</taxon>
        <taxon>Viridiplantae</taxon>
        <taxon>Streptophyta</taxon>
        <taxon>Embryophyta</taxon>
        <taxon>Tracheophyta</taxon>
        <taxon>Spermatophyta</taxon>
        <taxon>Magnoliopsida</taxon>
        <taxon>eudicotyledons</taxon>
        <taxon>Gunneridae</taxon>
        <taxon>Pentapetalae</taxon>
        <taxon>rosids</taxon>
        <taxon>fabids</taxon>
        <taxon>Malpighiales</taxon>
        <taxon>Hypericaceae</taxon>
        <taxon>Hypericeae</taxon>
        <taxon>Hypericum</taxon>
    </lineage>
</organism>